<proteinExistence type="inferred from homology"/>
<dbReference type="InterPro" id="IPR035686">
    <property type="entry name" value="CPSase_GATase1"/>
</dbReference>
<dbReference type="EC" id="6.3.5.5" evidence="3"/>
<evidence type="ECO:0000256" key="3">
    <source>
        <dbReference type="ARBA" id="ARBA00012738"/>
    </source>
</evidence>
<dbReference type="InterPro" id="IPR011761">
    <property type="entry name" value="ATP-grasp"/>
</dbReference>
<evidence type="ECO:0000256" key="10">
    <source>
        <dbReference type="ARBA" id="ARBA00022741"/>
    </source>
</evidence>
<dbReference type="Pfam" id="PF02786">
    <property type="entry name" value="CPSase_L_D2"/>
    <property type="match status" value="2"/>
</dbReference>
<dbReference type="SUPFAM" id="SSF48108">
    <property type="entry name" value="Carbamoyl phosphate synthetase, large subunit connection domain"/>
    <property type="match status" value="1"/>
</dbReference>
<protein>
    <recommendedName>
        <fullName evidence="16">Carbamoyl phosphate synthase arginine-specific large chain</fullName>
        <ecNumber evidence="13">6.3.4.16</ecNumber>
        <ecNumber evidence="3">6.3.5.5</ecNumber>
    </recommendedName>
</protein>
<evidence type="ECO:0000256" key="5">
    <source>
        <dbReference type="ARBA" id="ARBA00022571"/>
    </source>
</evidence>
<dbReference type="GO" id="GO:0004087">
    <property type="term" value="F:carbamoyl-phosphate synthase (ammonia) activity"/>
    <property type="evidence" value="ECO:0007669"/>
    <property type="project" value="UniProtKB-EC"/>
</dbReference>
<dbReference type="SMART" id="SM00851">
    <property type="entry name" value="MGS"/>
    <property type="match status" value="1"/>
</dbReference>
<comment type="caution">
    <text evidence="20">The sequence shown here is derived from an EMBL/GenBank/DDBJ whole genome shotgun (WGS) entry which is preliminary data.</text>
</comment>
<dbReference type="SUPFAM" id="SSF52021">
    <property type="entry name" value="Carbamoyl phosphate synthetase, small subunit N-terminal domain"/>
    <property type="match status" value="1"/>
</dbReference>
<dbReference type="PANTHER" id="PTHR11405">
    <property type="entry name" value="CARBAMOYLTRANSFERASE FAMILY MEMBER"/>
    <property type="match status" value="1"/>
</dbReference>
<keyword evidence="9" id="KW-0677">Repeat</keyword>
<keyword evidence="10 17" id="KW-0547">Nucleotide-binding</keyword>
<evidence type="ECO:0000256" key="1">
    <source>
        <dbReference type="ARBA" id="ARBA00005077"/>
    </source>
</evidence>
<dbReference type="SMART" id="SM01096">
    <property type="entry name" value="CPSase_L_D3"/>
    <property type="match status" value="1"/>
</dbReference>
<dbReference type="Gene3D" id="3.40.50.20">
    <property type="match status" value="2"/>
</dbReference>
<evidence type="ECO:0000256" key="17">
    <source>
        <dbReference type="PROSITE-ProRule" id="PRU00409"/>
    </source>
</evidence>
<dbReference type="FunFam" id="1.10.1030.10:FF:000001">
    <property type="entry name" value="Carbamoyl-phosphate synthase large chain"/>
    <property type="match status" value="1"/>
</dbReference>
<dbReference type="InterPro" id="IPR036914">
    <property type="entry name" value="MGS-like_dom_sf"/>
</dbReference>
<dbReference type="InterPro" id="IPR036897">
    <property type="entry name" value="CarbamoylP_synth_lsu_oligo_sf"/>
</dbReference>
<dbReference type="Gene3D" id="3.30.1490.20">
    <property type="entry name" value="ATP-grasp fold, A domain"/>
    <property type="match status" value="1"/>
</dbReference>
<keyword evidence="6" id="KW-0436">Ligase</keyword>
<comment type="catalytic activity">
    <reaction evidence="14">
        <text>hydrogencarbonate + NH4(+) + 2 ATP = carbamoyl phosphate + 2 ADP + phosphate + 2 H(+)</text>
        <dbReference type="Rhea" id="RHEA:18029"/>
        <dbReference type="ChEBI" id="CHEBI:15378"/>
        <dbReference type="ChEBI" id="CHEBI:17544"/>
        <dbReference type="ChEBI" id="CHEBI:28938"/>
        <dbReference type="ChEBI" id="CHEBI:30616"/>
        <dbReference type="ChEBI" id="CHEBI:43474"/>
        <dbReference type="ChEBI" id="CHEBI:58228"/>
        <dbReference type="ChEBI" id="CHEBI:456216"/>
        <dbReference type="EC" id="6.3.4.16"/>
    </reaction>
</comment>
<feature type="domain" description="MGS-like" evidence="19">
    <location>
        <begin position="1279"/>
        <end position="1424"/>
    </location>
</feature>
<dbReference type="InterPro" id="IPR006275">
    <property type="entry name" value="CPSase_lsu"/>
</dbReference>
<gene>
    <name evidence="20" type="primary">Cps1</name>
    <name evidence="20" type="ORF">MYIHEB_R13309</name>
</gene>
<dbReference type="Pfam" id="PF00117">
    <property type="entry name" value="GATase"/>
    <property type="match status" value="1"/>
</dbReference>
<dbReference type="PROSITE" id="PS00866">
    <property type="entry name" value="CPSASE_1"/>
    <property type="match status" value="2"/>
</dbReference>
<dbReference type="FunFam" id="3.30.1490.20:FF:000001">
    <property type="entry name" value="Carbamoyl-phosphate synthase large chain"/>
    <property type="match status" value="1"/>
</dbReference>
<dbReference type="FunFam" id="3.40.50.1380:FF:000010">
    <property type="entry name" value="carbamoyl-phosphate synthase [ammonia], mitochondrial"/>
    <property type="match status" value="1"/>
</dbReference>
<dbReference type="InterPro" id="IPR016185">
    <property type="entry name" value="PreATP-grasp_dom_sf"/>
</dbReference>
<dbReference type="InterPro" id="IPR005479">
    <property type="entry name" value="CPAse_ATP-bd"/>
</dbReference>
<dbReference type="PROSITE" id="PS00867">
    <property type="entry name" value="CPSASE_2"/>
    <property type="match status" value="2"/>
</dbReference>
<evidence type="ECO:0000256" key="12">
    <source>
        <dbReference type="ARBA" id="ARBA00023211"/>
    </source>
</evidence>
<dbReference type="InterPro" id="IPR017926">
    <property type="entry name" value="GATASE"/>
</dbReference>
<dbReference type="EC" id="6.3.4.16" evidence="13"/>
<dbReference type="FunFam" id="3.30.470.20:FF:000026">
    <property type="entry name" value="Carbamoyl-phosphate synthase large chain"/>
    <property type="match status" value="1"/>
</dbReference>
<dbReference type="NCBIfam" id="NF009475">
    <property type="entry name" value="PRK12838.1"/>
    <property type="match status" value="1"/>
</dbReference>
<evidence type="ECO:0000313" key="20">
    <source>
        <dbReference type="EMBL" id="NXH29418.1"/>
    </source>
</evidence>
<keyword evidence="12" id="KW-0464">Manganese</keyword>
<evidence type="ECO:0000256" key="8">
    <source>
        <dbReference type="ARBA" id="ARBA00022723"/>
    </source>
</evidence>
<dbReference type="GO" id="GO:0006207">
    <property type="term" value="P:'de novo' pyrimidine nucleobase biosynthetic process"/>
    <property type="evidence" value="ECO:0007669"/>
    <property type="project" value="InterPro"/>
</dbReference>
<evidence type="ECO:0000256" key="7">
    <source>
        <dbReference type="ARBA" id="ARBA00022605"/>
    </source>
</evidence>
<dbReference type="Gene3D" id="3.40.50.1380">
    <property type="entry name" value="Methylglyoxal synthase-like domain"/>
    <property type="match status" value="1"/>
</dbReference>
<dbReference type="NCBIfam" id="TIGR01369">
    <property type="entry name" value="CPSaseII_lrg"/>
    <property type="match status" value="1"/>
</dbReference>
<dbReference type="NCBIfam" id="TIGR01368">
    <property type="entry name" value="CPSaseIIsmall"/>
    <property type="match status" value="1"/>
</dbReference>
<dbReference type="GO" id="GO:0006526">
    <property type="term" value="P:L-arginine biosynthetic process"/>
    <property type="evidence" value="ECO:0007669"/>
    <property type="project" value="UniProtKB-KW"/>
</dbReference>
<dbReference type="FunFam" id="3.40.50.20:FF:000002">
    <property type="entry name" value="Carbamoyl-phosphate synthase large chain"/>
    <property type="match status" value="1"/>
</dbReference>
<dbReference type="GO" id="GO:0005524">
    <property type="term" value="F:ATP binding"/>
    <property type="evidence" value="ECO:0007669"/>
    <property type="project" value="UniProtKB-UniRule"/>
</dbReference>
<evidence type="ECO:0000259" key="18">
    <source>
        <dbReference type="PROSITE" id="PS50975"/>
    </source>
</evidence>
<keyword evidence="21" id="KW-1185">Reference proteome</keyword>
<sequence length="1424" mass="156541">SRYTEALTDPSYKGQILSLANPLVGNGGVPDTAALDEMGLRRFLESDGIKVSGLLVLDYSNEYSHWQATRSLGEWLQEEQVPALYGIDTRMLSKLIRDKGTVLGKIEFEGQPVEFADPNKQNLIAEVSTKEVKIYGRGNPIKVVAVDCGLKHNIIRLLVKVGAEVHLVPWDHDFTGMDYDGLIISGGPGDPMKAQEVIQNVRKVLESNRPEPLFGISMGHLITGIAAGATSYKMQMANRGQNQPVLNAVNGQAVITAQNHSYAIDSSALPPGWKPLFVNANDQTNEGIMHETRSIFTAQFYPDANPGPRDTEFLFDSFISLVKRGKGTTISSVLPKAGVTASRVEVSKVLILGSGGLSIGQAGEFDYSGSQAVKALKEENVKIVLMNPNIASVQTNETGLKQADAVYFLPITPQFVIEVIKAERPDGLILGMGGQTALNCGVELFKQGVLQQYGVKVLGTSVESIMATEDRKLFSDKLTELNEKIAPSLAVESVEDALKAAEKICYPVMIRSAYALGGLGSGICPDKESLLDLGTKAFAMTNQILVEKSVVGWKEIEYEVVRDAADNCIAVCNMENIDAMGVHTGDSVVVAPSQTLNNEEFQMLRDRAIKVVRHLGIVGECNIQFALHPTSLEYYIIEVNARLSRSSALASKATGYPLAFIAAKIALGIPLPEIKNVVTGKTSACFEPSLDYIVTKIPRWDLDRFQRTSNRIGSSMKSVGEVMAIGRTFEESFQKALRMCHPSVDGFISHLPMNKAWPAIVDLQKELSEPSSTRIYAIAKALDNEVPVDVIHKLTAIDKWFLYKMRSIANMEKILREVNSKTVPEETLRRAKQMGFSDKQIGKCLRLTEVQCRQLRLRKNIVPWVKQIDTLAAEYPAVTNYLYVTYNGQEHDVKFDDCGVMVLGCGPYHIGSSVEFDWCAVSSIRTLRQLDNKTVVVNCNPETVSTDFDECDRLYFEELSLERILDIYQYEGCSGCIISVGGQIPNNLAVPLHQSGVKILGTNPLQIDQAEDRSIFSAVLDELHVAQAPWKAVSTVRDAVEFARSVSYPCLLRPSYVLSGSAMNVVFTEDEMKKFLAEAIRVSQDYPVVLTKFIEDAREVEMDAVAKAGRVISHAISEHVEDAGVHSGDATLMFPTQTISQGALEKVKAATKKIAKAFAISGPFNIQFLVQGNNVLVIECNLRASRSFPFVSKTLGVDFIDVATKVMIGNQVNESSLPTMEHPIFPSSYVGIKAPVFSWSRLRDADPVLRCEMASTGEVACFGEDMYTAFQKALLATGFTFPKEGILIGIQKSFRPRFLSVAELLHEQGFKLYATEATSAWLNANGIPANPVAWPSQESQSLSLPPVRRLVRDGKIDLVINLPNNNTRFVHDNYVIRRMAIDSGIALLTNFKVTKLFAETLKYSGKLDSKSLFHFRKADNGNTA</sequence>
<dbReference type="SMART" id="SM01097">
    <property type="entry name" value="CPSase_sm_chain"/>
    <property type="match status" value="1"/>
</dbReference>
<dbReference type="InterPro" id="IPR011607">
    <property type="entry name" value="MGS-like_dom"/>
</dbReference>
<comment type="pathway">
    <text evidence="1">Amino-acid biosynthesis; L-arginine biosynthesis; carbamoyl phosphate from bicarbonate: step 1/1.</text>
</comment>
<evidence type="ECO:0000259" key="19">
    <source>
        <dbReference type="PROSITE" id="PS51855"/>
    </source>
</evidence>
<evidence type="ECO:0000256" key="2">
    <source>
        <dbReference type="ARBA" id="ARBA00009799"/>
    </source>
</evidence>
<dbReference type="InterPro" id="IPR013815">
    <property type="entry name" value="ATP_grasp_subdomain_1"/>
</dbReference>
<dbReference type="GO" id="GO:0046872">
    <property type="term" value="F:metal ion binding"/>
    <property type="evidence" value="ECO:0007669"/>
    <property type="project" value="UniProtKB-KW"/>
</dbReference>
<dbReference type="InterPro" id="IPR029062">
    <property type="entry name" value="Class_I_gatase-like"/>
</dbReference>
<dbReference type="Gene3D" id="1.10.1030.10">
    <property type="entry name" value="Carbamoyl-phosphate synthetase, large subunit oligomerisation domain"/>
    <property type="match status" value="1"/>
</dbReference>
<name>A0A7K9IU81_9CORV</name>
<dbReference type="PROSITE" id="PS51855">
    <property type="entry name" value="MGS"/>
    <property type="match status" value="1"/>
</dbReference>
<dbReference type="InterPro" id="IPR006274">
    <property type="entry name" value="CarbamoylP_synth_ssu"/>
</dbReference>
<dbReference type="SUPFAM" id="SSF52335">
    <property type="entry name" value="Methylglyoxal synthase-like"/>
    <property type="match status" value="1"/>
</dbReference>
<dbReference type="FunFam" id="3.40.50.880:FF:000006">
    <property type="entry name" value="Carbamoyl-phosphate synthase 1, mitochondrial"/>
    <property type="match status" value="1"/>
</dbReference>
<feature type="non-terminal residue" evidence="20">
    <location>
        <position position="1"/>
    </location>
</feature>
<evidence type="ECO:0000313" key="21">
    <source>
        <dbReference type="Proteomes" id="UP000534930"/>
    </source>
</evidence>
<evidence type="ECO:0000256" key="6">
    <source>
        <dbReference type="ARBA" id="ARBA00022598"/>
    </source>
</evidence>
<dbReference type="NCBIfam" id="NF003671">
    <property type="entry name" value="PRK05294.1"/>
    <property type="match status" value="1"/>
</dbReference>
<dbReference type="FunFam" id="3.40.50.20:FF:000012">
    <property type="entry name" value="Carbamoyl-phosphate synthase 1, mitochondrial"/>
    <property type="match status" value="1"/>
</dbReference>
<dbReference type="CDD" id="cd01423">
    <property type="entry name" value="MGS_CPS_I_III"/>
    <property type="match status" value="1"/>
</dbReference>
<comment type="catalytic activity">
    <reaction evidence="15">
        <text>hydrogencarbonate + L-glutamine + 2 ATP + H2O = carbamoyl phosphate + L-glutamate + 2 ADP + phosphate + 2 H(+)</text>
        <dbReference type="Rhea" id="RHEA:18633"/>
        <dbReference type="ChEBI" id="CHEBI:15377"/>
        <dbReference type="ChEBI" id="CHEBI:15378"/>
        <dbReference type="ChEBI" id="CHEBI:17544"/>
        <dbReference type="ChEBI" id="CHEBI:29985"/>
        <dbReference type="ChEBI" id="CHEBI:30616"/>
        <dbReference type="ChEBI" id="CHEBI:43474"/>
        <dbReference type="ChEBI" id="CHEBI:58228"/>
        <dbReference type="ChEBI" id="CHEBI:58359"/>
        <dbReference type="ChEBI" id="CHEBI:456216"/>
        <dbReference type="EC" id="6.3.5.5"/>
    </reaction>
</comment>
<dbReference type="GO" id="GO:0006541">
    <property type="term" value="P:glutamine metabolic process"/>
    <property type="evidence" value="ECO:0007669"/>
    <property type="project" value="InterPro"/>
</dbReference>
<dbReference type="GO" id="GO:0005951">
    <property type="term" value="C:carbamoyl-phosphate synthase complex"/>
    <property type="evidence" value="ECO:0007669"/>
    <property type="project" value="TreeGrafter"/>
</dbReference>
<dbReference type="PANTHER" id="PTHR11405:SF53">
    <property type="entry name" value="CARBAMOYL-PHOSPHATE SYNTHASE [AMMONIA], MITOCHONDRIAL"/>
    <property type="match status" value="1"/>
</dbReference>
<feature type="domain" description="ATP-grasp" evidence="18">
    <location>
        <begin position="1017"/>
        <end position="1208"/>
    </location>
</feature>
<dbReference type="InterPro" id="IPR036480">
    <property type="entry name" value="CarbP_synth_ssu_N_sf"/>
</dbReference>
<dbReference type="InterPro" id="IPR058047">
    <property type="entry name" value="CPSase_preATP-grasp"/>
</dbReference>
<dbReference type="Pfam" id="PF02142">
    <property type="entry name" value="MGS"/>
    <property type="match status" value="1"/>
</dbReference>
<accession>A0A7K9IU81</accession>
<dbReference type="Pfam" id="PF02787">
    <property type="entry name" value="CPSase_L_D3"/>
    <property type="match status" value="1"/>
</dbReference>
<keyword evidence="8" id="KW-0479">Metal-binding</keyword>
<dbReference type="PROSITE" id="PS50975">
    <property type="entry name" value="ATP_GRASP"/>
    <property type="match status" value="2"/>
</dbReference>
<dbReference type="CDD" id="cd01744">
    <property type="entry name" value="GATase1_CPSase"/>
    <property type="match status" value="1"/>
</dbReference>
<feature type="non-terminal residue" evidence="20">
    <location>
        <position position="1424"/>
    </location>
</feature>
<keyword evidence="4" id="KW-0021">Allosteric enzyme</keyword>
<evidence type="ECO:0000256" key="16">
    <source>
        <dbReference type="ARBA" id="ARBA00074189"/>
    </source>
</evidence>
<dbReference type="Pfam" id="PF00988">
    <property type="entry name" value="CPSase_sm_chain"/>
    <property type="match status" value="1"/>
</dbReference>
<dbReference type="FunFam" id="3.30.470.20:FF:000001">
    <property type="entry name" value="Carbamoyl-phosphate synthase large chain"/>
    <property type="match status" value="1"/>
</dbReference>
<dbReference type="Gene3D" id="3.50.30.20">
    <property type="entry name" value="Carbamoyl-phosphate synthase small subunit, N-terminal domain"/>
    <property type="match status" value="1"/>
</dbReference>
<organism evidence="20 21">
    <name type="scientific">Myiagra hebetior</name>
    <dbReference type="NCBI Taxonomy" id="381031"/>
    <lineage>
        <taxon>Eukaryota</taxon>
        <taxon>Metazoa</taxon>
        <taxon>Chordata</taxon>
        <taxon>Craniata</taxon>
        <taxon>Vertebrata</taxon>
        <taxon>Euteleostomi</taxon>
        <taxon>Archelosauria</taxon>
        <taxon>Archosauria</taxon>
        <taxon>Dinosauria</taxon>
        <taxon>Saurischia</taxon>
        <taxon>Theropoda</taxon>
        <taxon>Coelurosauria</taxon>
        <taxon>Aves</taxon>
        <taxon>Neognathae</taxon>
        <taxon>Neoaves</taxon>
        <taxon>Telluraves</taxon>
        <taxon>Australaves</taxon>
        <taxon>Passeriformes</taxon>
        <taxon>Corvoidea</taxon>
        <taxon>Monarchidae</taxon>
        <taxon>Myiagra</taxon>
    </lineage>
</organism>
<dbReference type="Proteomes" id="UP000534930">
    <property type="component" value="Unassembled WGS sequence"/>
</dbReference>
<dbReference type="PRINTS" id="PR00098">
    <property type="entry name" value="CPSASE"/>
</dbReference>
<dbReference type="InterPro" id="IPR005480">
    <property type="entry name" value="CPSase_lsu_oligo"/>
</dbReference>
<feature type="domain" description="ATP-grasp" evidence="18">
    <location>
        <begin position="475"/>
        <end position="667"/>
    </location>
</feature>
<evidence type="ECO:0000256" key="4">
    <source>
        <dbReference type="ARBA" id="ARBA00022533"/>
    </source>
</evidence>
<evidence type="ECO:0000256" key="9">
    <source>
        <dbReference type="ARBA" id="ARBA00022737"/>
    </source>
</evidence>
<dbReference type="PROSITE" id="PS51273">
    <property type="entry name" value="GATASE_TYPE_1"/>
    <property type="match status" value="1"/>
</dbReference>
<reference evidence="20 21" key="1">
    <citation type="submission" date="2019-09" db="EMBL/GenBank/DDBJ databases">
        <title>Bird 10,000 Genomes (B10K) Project - Family phase.</title>
        <authorList>
            <person name="Zhang G."/>
        </authorList>
    </citation>
    <scope>NUCLEOTIDE SEQUENCE [LARGE SCALE GENOMIC DNA]</scope>
    <source>
        <strain evidence="20">B10K-DU-001-33</strain>
        <tissue evidence="20">Muscle</tissue>
    </source>
</reference>
<keyword evidence="11 17" id="KW-0067">ATP-binding</keyword>
<evidence type="ECO:0000256" key="15">
    <source>
        <dbReference type="ARBA" id="ARBA00048816"/>
    </source>
</evidence>
<dbReference type="NCBIfam" id="NF009455">
    <property type="entry name" value="PRK12815.1"/>
    <property type="match status" value="1"/>
</dbReference>
<keyword evidence="5" id="KW-0055">Arginine biosynthesis</keyword>
<dbReference type="SUPFAM" id="SSF52317">
    <property type="entry name" value="Class I glutamine amidotransferase-like"/>
    <property type="match status" value="1"/>
</dbReference>
<dbReference type="EMBL" id="VWZQ01005926">
    <property type="protein sequence ID" value="NXH29418.1"/>
    <property type="molecule type" value="Genomic_DNA"/>
</dbReference>
<dbReference type="Pfam" id="PF25596">
    <property type="entry name" value="CPSase_L_D1"/>
    <property type="match status" value="2"/>
</dbReference>
<keyword evidence="7" id="KW-0028">Amino-acid biosynthesis</keyword>
<dbReference type="Gene3D" id="3.40.50.880">
    <property type="match status" value="1"/>
</dbReference>
<dbReference type="InterPro" id="IPR005483">
    <property type="entry name" value="CPSase_dom"/>
</dbReference>
<dbReference type="PRINTS" id="PR00099">
    <property type="entry name" value="CPSGATASE"/>
</dbReference>
<comment type="similarity">
    <text evidence="2">Belongs to the CarB family.</text>
</comment>
<dbReference type="Gene3D" id="3.30.470.20">
    <property type="entry name" value="ATP-grasp fold, B domain"/>
    <property type="match status" value="2"/>
</dbReference>
<dbReference type="GO" id="GO:0004088">
    <property type="term" value="F:carbamoyl-phosphate synthase (glutamine-hydrolyzing) activity"/>
    <property type="evidence" value="ECO:0007669"/>
    <property type="project" value="UniProtKB-EC"/>
</dbReference>
<dbReference type="InterPro" id="IPR002474">
    <property type="entry name" value="CarbamoylP_synth_ssu_N"/>
</dbReference>
<evidence type="ECO:0000256" key="14">
    <source>
        <dbReference type="ARBA" id="ARBA00047359"/>
    </source>
</evidence>
<dbReference type="SUPFAM" id="SSF52440">
    <property type="entry name" value="PreATP-grasp domain"/>
    <property type="match status" value="2"/>
</dbReference>
<evidence type="ECO:0000256" key="13">
    <source>
        <dbReference type="ARBA" id="ARBA00044063"/>
    </source>
</evidence>
<evidence type="ECO:0000256" key="11">
    <source>
        <dbReference type="ARBA" id="ARBA00022840"/>
    </source>
</evidence>
<dbReference type="SUPFAM" id="SSF56059">
    <property type="entry name" value="Glutathione synthetase ATP-binding domain-like"/>
    <property type="match status" value="2"/>
</dbReference>